<evidence type="ECO:0000256" key="3">
    <source>
        <dbReference type="ARBA" id="ARBA00023015"/>
    </source>
</evidence>
<reference evidence="6 7" key="1">
    <citation type="submission" date="2024-04" db="EMBL/GenBank/DDBJ databases">
        <title>Tritrichomonas musculus Genome.</title>
        <authorList>
            <person name="Alves-Ferreira E."/>
            <person name="Grigg M."/>
            <person name="Lorenzi H."/>
            <person name="Galac M."/>
        </authorList>
    </citation>
    <scope>NUCLEOTIDE SEQUENCE [LARGE SCALE GENOMIC DNA]</scope>
    <source>
        <strain evidence="6 7">EAF2021</strain>
    </source>
</reference>
<keyword evidence="4" id="KW-0804">Transcription</keyword>
<keyword evidence="3" id="KW-0805">Transcription regulation</keyword>
<evidence type="ECO:0000256" key="5">
    <source>
        <dbReference type="ARBA" id="ARBA00023242"/>
    </source>
</evidence>
<gene>
    <name evidence="6" type="ORF">M9Y10_045274</name>
</gene>
<dbReference type="InterPro" id="IPR003162">
    <property type="entry name" value="TFIID-31"/>
</dbReference>
<evidence type="ECO:0000256" key="2">
    <source>
        <dbReference type="ARBA" id="ARBA00007646"/>
    </source>
</evidence>
<protein>
    <submittedName>
        <fullName evidence="6">Uncharacterized protein</fullName>
    </submittedName>
</protein>
<accession>A0ABR2JWM7</accession>
<dbReference type="EMBL" id="JAPFFF010000009">
    <property type="protein sequence ID" value="KAK8882632.1"/>
    <property type="molecule type" value="Genomic_DNA"/>
</dbReference>
<sequence>MSKNNTKMSQPLNILEQMKQLLASMDINDYEPAVPHMLVELFYRHVTEVLREAQRSCDYKKSKETSLIGEDDLRFAINIVLQQSSLHTQPLEQMQNIAKKINEQPLPSIPDIPEVILPNEETSLLEPNFQIGSQNRT</sequence>
<proteinExistence type="inferred from homology"/>
<dbReference type="SUPFAM" id="SSF47113">
    <property type="entry name" value="Histone-fold"/>
    <property type="match status" value="1"/>
</dbReference>
<dbReference type="InterPro" id="IPR009072">
    <property type="entry name" value="Histone-fold"/>
</dbReference>
<comment type="caution">
    <text evidence="6">The sequence shown here is derived from an EMBL/GenBank/DDBJ whole genome shotgun (WGS) entry which is preliminary data.</text>
</comment>
<dbReference type="Proteomes" id="UP001470230">
    <property type="component" value="Unassembled WGS sequence"/>
</dbReference>
<evidence type="ECO:0000313" key="6">
    <source>
        <dbReference type="EMBL" id="KAK8882632.1"/>
    </source>
</evidence>
<dbReference type="Gene3D" id="1.10.20.10">
    <property type="entry name" value="Histone, subunit A"/>
    <property type="match status" value="1"/>
</dbReference>
<organism evidence="6 7">
    <name type="scientific">Tritrichomonas musculus</name>
    <dbReference type="NCBI Taxonomy" id="1915356"/>
    <lineage>
        <taxon>Eukaryota</taxon>
        <taxon>Metamonada</taxon>
        <taxon>Parabasalia</taxon>
        <taxon>Tritrichomonadida</taxon>
        <taxon>Tritrichomonadidae</taxon>
        <taxon>Tritrichomonas</taxon>
    </lineage>
</organism>
<keyword evidence="7" id="KW-1185">Reference proteome</keyword>
<keyword evidence="5" id="KW-0539">Nucleus</keyword>
<comment type="subcellular location">
    <subcellularLocation>
        <location evidence="1">Nucleus</location>
    </subcellularLocation>
</comment>
<dbReference type="Pfam" id="PF02291">
    <property type="entry name" value="TFIID-31kDa"/>
    <property type="match status" value="1"/>
</dbReference>
<dbReference type="PANTHER" id="PTHR48068:SF4">
    <property type="entry name" value="TATA-BOX BINDING PROTEIN ASSOCIATED FACTOR 9"/>
    <property type="match status" value="1"/>
</dbReference>
<dbReference type="PANTHER" id="PTHR48068">
    <property type="entry name" value="TAF9 RNA POLYMERASE II, TATA BOX-BINDING PROTEIN (TBP)-ASSOCIATED FACTOR"/>
    <property type="match status" value="1"/>
</dbReference>
<evidence type="ECO:0000256" key="1">
    <source>
        <dbReference type="ARBA" id="ARBA00004123"/>
    </source>
</evidence>
<dbReference type="InterPro" id="IPR051431">
    <property type="entry name" value="TFIID_subunit_9"/>
</dbReference>
<evidence type="ECO:0000313" key="7">
    <source>
        <dbReference type="Proteomes" id="UP001470230"/>
    </source>
</evidence>
<evidence type="ECO:0000256" key="4">
    <source>
        <dbReference type="ARBA" id="ARBA00023163"/>
    </source>
</evidence>
<comment type="similarity">
    <text evidence="2">Belongs to the TAF9 family.</text>
</comment>
<name>A0ABR2JWM7_9EUKA</name>
<dbReference type="CDD" id="cd07979">
    <property type="entry name" value="HFD_TAF9"/>
    <property type="match status" value="1"/>
</dbReference>